<feature type="compositionally biased region" description="Basic and acidic residues" evidence="1">
    <location>
        <begin position="115"/>
        <end position="127"/>
    </location>
</feature>
<dbReference type="Proteomes" id="UP000031443">
    <property type="component" value="Unassembled WGS sequence"/>
</dbReference>
<accession>M7AYN4</accession>
<feature type="region of interest" description="Disordered" evidence="1">
    <location>
        <begin position="110"/>
        <end position="133"/>
    </location>
</feature>
<protein>
    <submittedName>
        <fullName evidence="2">Uncharacterized protein</fullName>
    </submittedName>
</protein>
<dbReference type="EMBL" id="KB553681">
    <property type="protein sequence ID" value="EMP29824.1"/>
    <property type="molecule type" value="Genomic_DNA"/>
</dbReference>
<evidence type="ECO:0000313" key="3">
    <source>
        <dbReference type="Proteomes" id="UP000031443"/>
    </source>
</evidence>
<keyword evidence="3" id="KW-1185">Reference proteome</keyword>
<feature type="region of interest" description="Disordered" evidence="1">
    <location>
        <begin position="1"/>
        <end position="79"/>
    </location>
</feature>
<evidence type="ECO:0000256" key="1">
    <source>
        <dbReference type="SAM" id="MobiDB-lite"/>
    </source>
</evidence>
<sequence length="133" mass="15179">MGSDDEVLSTMAEDFADGEDEEEKEDELGESTEHTILPDSQNLFITLTEIPFQPNEAREGTSESSRTVEMEQRERKKKIRDIVLQPEQDKDGDIIQKMLTLISASGMSNRNKRLQHGEKEESSEQETKLVCNF</sequence>
<feature type="compositionally biased region" description="Basic and acidic residues" evidence="1">
    <location>
        <begin position="56"/>
        <end position="74"/>
    </location>
</feature>
<gene>
    <name evidence="2" type="ORF">UY3_13063</name>
</gene>
<name>M7AYN4_CHEMY</name>
<feature type="compositionally biased region" description="Acidic residues" evidence="1">
    <location>
        <begin position="14"/>
        <end position="30"/>
    </location>
</feature>
<reference evidence="3" key="1">
    <citation type="journal article" date="2013" name="Nat. Genet.">
        <title>The draft genomes of soft-shell turtle and green sea turtle yield insights into the development and evolution of the turtle-specific body plan.</title>
        <authorList>
            <person name="Wang Z."/>
            <person name="Pascual-Anaya J."/>
            <person name="Zadissa A."/>
            <person name="Li W."/>
            <person name="Niimura Y."/>
            <person name="Huang Z."/>
            <person name="Li C."/>
            <person name="White S."/>
            <person name="Xiong Z."/>
            <person name="Fang D."/>
            <person name="Wang B."/>
            <person name="Ming Y."/>
            <person name="Chen Y."/>
            <person name="Zheng Y."/>
            <person name="Kuraku S."/>
            <person name="Pignatelli M."/>
            <person name="Herrero J."/>
            <person name="Beal K."/>
            <person name="Nozawa M."/>
            <person name="Li Q."/>
            <person name="Wang J."/>
            <person name="Zhang H."/>
            <person name="Yu L."/>
            <person name="Shigenobu S."/>
            <person name="Wang J."/>
            <person name="Liu J."/>
            <person name="Flicek P."/>
            <person name="Searle S."/>
            <person name="Wang J."/>
            <person name="Kuratani S."/>
            <person name="Yin Y."/>
            <person name="Aken B."/>
            <person name="Zhang G."/>
            <person name="Irie N."/>
        </authorList>
    </citation>
    <scope>NUCLEOTIDE SEQUENCE [LARGE SCALE GENOMIC DNA]</scope>
</reference>
<dbReference type="AlphaFoldDB" id="M7AYN4"/>
<organism evidence="2 3">
    <name type="scientific">Chelonia mydas</name>
    <name type="common">Green sea-turtle</name>
    <name type="synonym">Chelonia agassizi</name>
    <dbReference type="NCBI Taxonomy" id="8469"/>
    <lineage>
        <taxon>Eukaryota</taxon>
        <taxon>Metazoa</taxon>
        <taxon>Chordata</taxon>
        <taxon>Craniata</taxon>
        <taxon>Vertebrata</taxon>
        <taxon>Euteleostomi</taxon>
        <taxon>Archelosauria</taxon>
        <taxon>Testudinata</taxon>
        <taxon>Testudines</taxon>
        <taxon>Cryptodira</taxon>
        <taxon>Durocryptodira</taxon>
        <taxon>Americhelydia</taxon>
        <taxon>Chelonioidea</taxon>
        <taxon>Cheloniidae</taxon>
        <taxon>Chelonia</taxon>
    </lineage>
</organism>
<proteinExistence type="predicted"/>
<evidence type="ECO:0000313" key="2">
    <source>
        <dbReference type="EMBL" id="EMP29824.1"/>
    </source>
</evidence>